<name>A0A6I8LSG6_9PSEU</name>
<organism evidence="2 3">
    <name type="scientific">Amycolatopsis camponoti</name>
    <dbReference type="NCBI Taxonomy" id="2606593"/>
    <lineage>
        <taxon>Bacteria</taxon>
        <taxon>Bacillati</taxon>
        <taxon>Actinomycetota</taxon>
        <taxon>Actinomycetes</taxon>
        <taxon>Pseudonocardiales</taxon>
        <taxon>Pseudonocardiaceae</taxon>
        <taxon>Amycolatopsis</taxon>
    </lineage>
</organism>
<feature type="region of interest" description="Disordered" evidence="1">
    <location>
        <begin position="41"/>
        <end position="61"/>
    </location>
</feature>
<protein>
    <submittedName>
        <fullName evidence="2">Uncharacterized protein</fullName>
    </submittedName>
</protein>
<reference evidence="2 3" key="1">
    <citation type="submission" date="2019-09" db="EMBL/GenBank/DDBJ databases">
        <authorList>
            <person name="Leyn A S."/>
        </authorList>
    </citation>
    <scope>NUCLEOTIDE SEQUENCE [LARGE SCALE GENOMIC DNA]</scope>
    <source>
        <strain evidence="2">AA231_1</strain>
    </source>
</reference>
<evidence type="ECO:0000256" key="1">
    <source>
        <dbReference type="SAM" id="MobiDB-lite"/>
    </source>
</evidence>
<accession>A0A6I8LSG6</accession>
<dbReference type="RefSeq" id="WP_155543549.1">
    <property type="nucleotide sequence ID" value="NZ_CABVGP010000001.1"/>
</dbReference>
<evidence type="ECO:0000313" key="2">
    <source>
        <dbReference type="EMBL" id="VVJ18575.1"/>
    </source>
</evidence>
<proteinExistence type="predicted"/>
<sequence>MRNPGPLFTLLAGVVLAGGIGIVNLATGTGVAPVAGAANAASVGSTSAPPPTTSAAPKAAAPKAAAPARADYAGRVTGGGASVAVSVRDGHAIAYLCDGKKVEAWLQGVTVGGKLDLKGAKNASLTGSFDVASVTGTVTAAGKTWQFSAPTAAKPAGLYRAAPKVKGKTGKVGWIVQPDGSQVGILTTEEDSAAAPALNFASGATATVDGVPVTAEPVSGLAGNGDF</sequence>
<dbReference type="Proteomes" id="UP000399805">
    <property type="component" value="Unassembled WGS sequence"/>
</dbReference>
<evidence type="ECO:0000313" key="3">
    <source>
        <dbReference type="Proteomes" id="UP000399805"/>
    </source>
</evidence>
<keyword evidence="3" id="KW-1185">Reference proteome</keyword>
<dbReference type="AlphaFoldDB" id="A0A6I8LSG6"/>
<gene>
    <name evidence="2" type="ORF">AA23TX_03596</name>
</gene>
<dbReference type="EMBL" id="CABVGP010000001">
    <property type="protein sequence ID" value="VVJ18575.1"/>
    <property type="molecule type" value="Genomic_DNA"/>
</dbReference>